<sequence length="199" mass="22262">MLKKLFFTQKLDRNIKECDEVIDAVGPMVKVLTAEKNKLMIQRLQIESELRKLGRDPKMVLESMGLPYSPPACSTDCTTEDEQSLVMDSPGSSNTAQSSEISSETAAGLYDEDLNLDSVNPLDLLRCDEGGNNDKEEEEEEDEDEIEDLIVAFEENEGVYIEENESADDEKGEGEEQLEDLMQNISVKGKSKAEKETQN</sequence>
<proteinExistence type="predicted"/>
<reference evidence="2 3" key="1">
    <citation type="submission" date="2020-04" db="EMBL/GenBank/DDBJ databases">
        <authorList>
            <person name="Alioto T."/>
            <person name="Alioto T."/>
            <person name="Gomez Garrido J."/>
        </authorList>
    </citation>
    <scope>NUCLEOTIDE SEQUENCE [LARGE SCALE GENOMIC DNA]</scope>
</reference>
<feature type="compositionally biased region" description="Basic and acidic residues" evidence="1">
    <location>
        <begin position="125"/>
        <end position="134"/>
    </location>
</feature>
<name>A0A8S1DUS3_9INSE</name>
<protein>
    <submittedName>
        <fullName evidence="2">Uncharacterized protein</fullName>
    </submittedName>
</protein>
<gene>
    <name evidence="2" type="ORF">CLODIP_2_CD09045</name>
</gene>
<dbReference type="EMBL" id="CADEPI010000249">
    <property type="protein sequence ID" value="CAB3381881.1"/>
    <property type="molecule type" value="Genomic_DNA"/>
</dbReference>
<evidence type="ECO:0000256" key="1">
    <source>
        <dbReference type="SAM" id="MobiDB-lite"/>
    </source>
</evidence>
<feature type="compositionally biased region" description="Acidic residues" evidence="1">
    <location>
        <begin position="135"/>
        <end position="179"/>
    </location>
</feature>
<feature type="compositionally biased region" description="Polar residues" evidence="1">
    <location>
        <begin position="90"/>
        <end position="104"/>
    </location>
</feature>
<evidence type="ECO:0000313" key="3">
    <source>
        <dbReference type="Proteomes" id="UP000494165"/>
    </source>
</evidence>
<dbReference type="Proteomes" id="UP000494165">
    <property type="component" value="Unassembled WGS sequence"/>
</dbReference>
<keyword evidence="3" id="KW-1185">Reference proteome</keyword>
<dbReference type="AlphaFoldDB" id="A0A8S1DUS3"/>
<evidence type="ECO:0000313" key="2">
    <source>
        <dbReference type="EMBL" id="CAB3381881.1"/>
    </source>
</evidence>
<accession>A0A8S1DUS3</accession>
<feature type="region of interest" description="Disordered" evidence="1">
    <location>
        <begin position="121"/>
        <end position="199"/>
    </location>
</feature>
<feature type="region of interest" description="Disordered" evidence="1">
    <location>
        <begin position="69"/>
        <end position="104"/>
    </location>
</feature>
<comment type="caution">
    <text evidence="2">The sequence shown here is derived from an EMBL/GenBank/DDBJ whole genome shotgun (WGS) entry which is preliminary data.</text>
</comment>
<organism evidence="2 3">
    <name type="scientific">Cloeon dipterum</name>
    <dbReference type="NCBI Taxonomy" id="197152"/>
    <lineage>
        <taxon>Eukaryota</taxon>
        <taxon>Metazoa</taxon>
        <taxon>Ecdysozoa</taxon>
        <taxon>Arthropoda</taxon>
        <taxon>Hexapoda</taxon>
        <taxon>Insecta</taxon>
        <taxon>Pterygota</taxon>
        <taxon>Palaeoptera</taxon>
        <taxon>Ephemeroptera</taxon>
        <taxon>Pisciforma</taxon>
        <taxon>Baetidae</taxon>
        <taxon>Cloeon</taxon>
    </lineage>
</organism>